<dbReference type="AlphaFoldDB" id="A0A0G1UY55"/>
<dbReference type="Proteomes" id="UP000034502">
    <property type="component" value="Unassembled WGS sequence"/>
</dbReference>
<reference evidence="1 2" key="1">
    <citation type="journal article" date="2015" name="Nature">
        <title>rRNA introns, odd ribosomes, and small enigmatic genomes across a large radiation of phyla.</title>
        <authorList>
            <person name="Brown C.T."/>
            <person name="Hug L.A."/>
            <person name="Thomas B.C."/>
            <person name="Sharon I."/>
            <person name="Castelle C.J."/>
            <person name="Singh A."/>
            <person name="Wilkins M.J."/>
            <person name="Williams K.H."/>
            <person name="Banfield J.F."/>
        </authorList>
    </citation>
    <scope>NUCLEOTIDE SEQUENCE [LARGE SCALE GENOMIC DNA]</scope>
</reference>
<organism evidence="1 2">
    <name type="scientific">Candidatus Amesbacteria bacterium GW2011_GWC1_47_15</name>
    <dbReference type="NCBI Taxonomy" id="1618364"/>
    <lineage>
        <taxon>Bacteria</taxon>
        <taxon>Candidatus Amesiibacteriota</taxon>
    </lineage>
</organism>
<proteinExistence type="predicted"/>
<dbReference type="EMBL" id="LCNU01000045">
    <property type="protein sequence ID" value="KKU62625.1"/>
    <property type="molecule type" value="Genomic_DNA"/>
</dbReference>
<dbReference type="STRING" id="1618364.UX86_C0045G0005"/>
<comment type="caution">
    <text evidence="1">The sequence shown here is derived from an EMBL/GenBank/DDBJ whole genome shotgun (WGS) entry which is preliminary data.</text>
</comment>
<evidence type="ECO:0000313" key="2">
    <source>
        <dbReference type="Proteomes" id="UP000034502"/>
    </source>
</evidence>
<protein>
    <submittedName>
        <fullName evidence="1">Uncharacterized protein</fullName>
    </submittedName>
</protein>
<gene>
    <name evidence="1" type="ORF">UX86_C0045G0005</name>
</gene>
<name>A0A0G1UY55_9BACT</name>
<accession>A0A0G1UY55</accession>
<evidence type="ECO:0000313" key="1">
    <source>
        <dbReference type="EMBL" id="KKU62625.1"/>
    </source>
</evidence>
<sequence>MLLCPAEDLDGFGLGQIVHEIDGAGVVYAATC</sequence>